<feature type="non-terminal residue" evidence="1">
    <location>
        <position position="1"/>
    </location>
</feature>
<reference evidence="1 2" key="1">
    <citation type="submission" date="2020-12" db="EMBL/GenBank/DDBJ databases">
        <title>Genomic analysis of Staphylococcus felis from a cat with skin infection.</title>
        <authorList>
            <person name="Aslantas O."/>
            <person name="Keskin O."/>
            <person name="Buyukaltay K."/>
            <person name="Gullu Yucetepe A."/>
        </authorList>
    </citation>
    <scope>NUCLEOTIDE SEQUENCE [LARGE SCALE GENOMIC DNA]</scope>
    <source>
        <strain evidence="1 2">HARRANVET</strain>
    </source>
</reference>
<evidence type="ECO:0000313" key="2">
    <source>
        <dbReference type="Proteomes" id="UP000597038"/>
    </source>
</evidence>
<dbReference type="Gene3D" id="3.40.109.10">
    <property type="entry name" value="NADH Oxidase"/>
    <property type="match status" value="1"/>
</dbReference>
<accession>A0ABS0QSK4</accession>
<dbReference type="InterPro" id="IPR000415">
    <property type="entry name" value="Nitroreductase-like"/>
</dbReference>
<dbReference type="Proteomes" id="UP000597038">
    <property type="component" value="Unassembled WGS sequence"/>
</dbReference>
<proteinExistence type="predicted"/>
<dbReference type="SUPFAM" id="SSF55469">
    <property type="entry name" value="FMN-dependent nitroreductase-like"/>
    <property type="match status" value="1"/>
</dbReference>
<sequence length="53" mass="6012">SNRIGGFDSENIAQAFDLDRVRYVTVMIVAIGKEAVEGRTSYRLPINKIVQYH</sequence>
<keyword evidence="2" id="KW-1185">Reference proteome</keyword>
<name>A0ABS0QSK4_9STAP</name>
<dbReference type="EMBL" id="JAEDAQ010000309">
    <property type="protein sequence ID" value="MBH9582263.1"/>
    <property type="molecule type" value="Genomic_DNA"/>
</dbReference>
<protein>
    <submittedName>
        <fullName evidence="1">Nitroreductase family protein</fullName>
    </submittedName>
</protein>
<evidence type="ECO:0000313" key="1">
    <source>
        <dbReference type="EMBL" id="MBH9582263.1"/>
    </source>
</evidence>
<gene>
    <name evidence="1" type="ORF">I9026_13210</name>
</gene>
<comment type="caution">
    <text evidence="1">The sequence shown here is derived from an EMBL/GenBank/DDBJ whole genome shotgun (WGS) entry which is preliminary data.</text>
</comment>
<organism evidence="1 2">
    <name type="scientific">Staphylococcus felis</name>
    <dbReference type="NCBI Taxonomy" id="46127"/>
    <lineage>
        <taxon>Bacteria</taxon>
        <taxon>Bacillati</taxon>
        <taxon>Bacillota</taxon>
        <taxon>Bacilli</taxon>
        <taxon>Bacillales</taxon>
        <taxon>Staphylococcaceae</taxon>
        <taxon>Staphylococcus</taxon>
    </lineage>
</organism>